<accession>A0A3A4QU75</accession>
<proteinExistence type="predicted"/>
<evidence type="ECO:0000259" key="5">
    <source>
        <dbReference type="PROSITE" id="PS51084"/>
    </source>
</evidence>
<dbReference type="Gene3D" id="3.30.428.10">
    <property type="entry name" value="HIT-like"/>
    <property type="match status" value="1"/>
</dbReference>
<evidence type="ECO:0000256" key="1">
    <source>
        <dbReference type="ARBA" id="ARBA00022741"/>
    </source>
</evidence>
<dbReference type="PROSITE" id="PS51084">
    <property type="entry name" value="HIT_2"/>
    <property type="match status" value="1"/>
</dbReference>
<feature type="binding site" evidence="3">
    <location>
        <position position="122"/>
    </location>
    <ligand>
        <name>substrate</name>
    </ligand>
</feature>
<dbReference type="Pfam" id="PF01230">
    <property type="entry name" value="HIT"/>
    <property type="match status" value="1"/>
</dbReference>
<dbReference type="GO" id="GO:0000166">
    <property type="term" value="F:nucleotide binding"/>
    <property type="evidence" value="ECO:0007669"/>
    <property type="project" value="UniProtKB-KW"/>
</dbReference>
<protein>
    <submittedName>
        <fullName evidence="6">HIT domain-containing protein</fullName>
    </submittedName>
</protein>
<name>A0A3A4QU75_9BACT</name>
<dbReference type="SUPFAM" id="SSF54197">
    <property type="entry name" value="HIT-like"/>
    <property type="match status" value="1"/>
</dbReference>
<feature type="short sequence motif" description="Histidine triad motif" evidence="4">
    <location>
        <begin position="118"/>
        <end position="122"/>
    </location>
</feature>
<feature type="binding site" evidence="3">
    <location>
        <position position="50"/>
    </location>
    <ligand>
        <name>substrate</name>
    </ligand>
</feature>
<comment type="caution">
    <text evidence="6">The sequence shown here is derived from an EMBL/GenBank/DDBJ whole genome shotgun (WGS) entry which is preliminary data.</text>
</comment>
<evidence type="ECO:0000313" key="7">
    <source>
        <dbReference type="Proteomes" id="UP000266426"/>
    </source>
</evidence>
<dbReference type="Proteomes" id="UP000266426">
    <property type="component" value="Unassembled WGS sequence"/>
</dbReference>
<dbReference type="EMBL" id="QZJZ01000097">
    <property type="protein sequence ID" value="RJP56312.1"/>
    <property type="molecule type" value="Genomic_DNA"/>
</dbReference>
<keyword evidence="1" id="KW-0547">Nucleotide-binding</keyword>
<dbReference type="CDD" id="cd01275">
    <property type="entry name" value="FHIT"/>
    <property type="match status" value="1"/>
</dbReference>
<dbReference type="PANTHER" id="PTHR42997:SF1">
    <property type="entry name" value="AP-4-A PHOSPHORYLASE"/>
    <property type="match status" value="1"/>
</dbReference>
<gene>
    <name evidence="6" type="ORF">C4541_12650</name>
</gene>
<reference evidence="6 7" key="1">
    <citation type="journal article" date="2017" name="ISME J.">
        <title>Energy and carbon metabolisms in a deep terrestrial subsurface fluid microbial community.</title>
        <authorList>
            <person name="Momper L."/>
            <person name="Jungbluth S.P."/>
            <person name="Lee M.D."/>
            <person name="Amend J.P."/>
        </authorList>
    </citation>
    <scope>NUCLEOTIDE SEQUENCE [LARGE SCALE GENOMIC DNA]</scope>
    <source>
        <strain evidence="6">SURF_26</strain>
    </source>
</reference>
<dbReference type="InterPro" id="IPR052908">
    <property type="entry name" value="AP-4-A_phosphorylase"/>
</dbReference>
<feature type="domain" description="HIT" evidence="5">
    <location>
        <begin position="23"/>
        <end position="133"/>
    </location>
</feature>
<dbReference type="AlphaFoldDB" id="A0A3A4QU75"/>
<organism evidence="6 7">
    <name type="scientific">Candidatus Auribacter fodinae</name>
    <dbReference type="NCBI Taxonomy" id="2093366"/>
    <lineage>
        <taxon>Bacteria</taxon>
        <taxon>Pseudomonadati</taxon>
        <taxon>Candidatus Auribacterota</taxon>
        <taxon>Candidatus Auribacteria</taxon>
        <taxon>Candidatus Auribacterales</taxon>
        <taxon>Candidatus Auribacteraceae</taxon>
        <taxon>Candidatus Auribacter</taxon>
    </lineage>
</organism>
<evidence type="ECO:0000256" key="4">
    <source>
        <dbReference type="PROSITE-ProRule" id="PRU00464"/>
    </source>
</evidence>
<evidence type="ECO:0000256" key="3">
    <source>
        <dbReference type="PIRSR" id="PIRSR639383-2"/>
    </source>
</evidence>
<evidence type="ECO:0000313" key="6">
    <source>
        <dbReference type="EMBL" id="RJP56312.1"/>
    </source>
</evidence>
<sequence>MNTVWAPWRIEYITAPDKIEGCIFCNALSHYDDSVHHVLVRRESCFALLNKYPYNNGHLMIAPNQHTGCMEHLAVEVMGEMMELVRDCKQILSAAMCPDGFNIGINIGRVAGAGILEHLHIHIVPRWNGDTNFMPVIGDTKVMPQALDGAYQALMKKKIELFGKN</sequence>
<feature type="active site" description="Tele-AMP-histidine intermediate" evidence="2">
    <location>
        <position position="120"/>
    </location>
</feature>
<dbReference type="InterPro" id="IPR039383">
    <property type="entry name" value="FHIT"/>
</dbReference>
<dbReference type="PANTHER" id="PTHR42997">
    <property type="entry name" value="HIT FAMILY HYDROLASE"/>
    <property type="match status" value="1"/>
</dbReference>
<dbReference type="InterPro" id="IPR011146">
    <property type="entry name" value="HIT-like"/>
</dbReference>
<evidence type="ECO:0000256" key="2">
    <source>
        <dbReference type="PIRSR" id="PIRSR639383-1"/>
    </source>
</evidence>
<dbReference type="GO" id="GO:0003824">
    <property type="term" value="F:catalytic activity"/>
    <property type="evidence" value="ECO:0007669"/>
    <property type="project" value="InterPro"/>
</dbReference>
<dbReference type="InterPro" id="IPR036265">
    <property type="entry name" value="HIT-like_sf"/>
</dbReference>